<dbReference type="Gene3D" id="1.10.1900.10">
    <property type="entry name" value="c-terminal domain of poly(a) binding protein"/>
    <property type="match status" value="1"/>
</dbReference>
<dbReference type="InterPro" id="IPR002004">
    <property type="entry name" value="PABP_HYD_C"/>
</dbReference>
<dbReference type="EMBL" id="CAAALY010258408">
    <property type="protein sequence ID" value="VEL38615.1"/>
    <property type="molecule type" value="Genomic_DNA"/>
</dbReference>
<gene>
    <name evidence="3" type="ORF">PXEA_LOCUS32055</name>
</gene>
<dbReference type="GO" id="GO:0090263">
    <property type="term" value="P:positive regulation of canonical Wnt signaling pathway"/>
    <property type="evidence" value="ECO:0007669"/>
    <property type="project" value="TreeGrafter"/>
</dbReference>
<evidence type="ECO:0000256" key="1">
    <source>
        <dbReference type="SAM" id="MobiDB-lite"/>
    </source>
</evidence>
<dbReference type="AlphaFoldDB" id="A0A448XK96"/>
<feature type="region of interest" description="Disordered" evidence="1">
    <location>
        <begin position="1"/>
        <end position="42"/>
    </location>
</feature>
<comment type="caution">
    <text evidence="3">The sequence shown here is derived from an EMBL/GenBank/DDBJ whole genome shotgun (WGS) entry which is preliminary data.</text>
</comment>
<evidence type="ECO:0000259" key="2">
    <source>
        <dbReference type="PROSITE" id="PS51309"/>
    </source>
</evidence>
<feature type="domain" description="PABC" evidence="2">
    <location>
        <begin position="61"/>
        <end position="138"/>
    </location>
</feature>
<feature type="compositionally biased region" description="Low complexity" evidence="1">
    <location>
        <begin position="23"/>
        <end position="42"/>
    </location>
</feature>
<organism evidence="3 4">
    <name type="scientific">Protopolystoma xenopodis</name>
    <dbReference type="NCBI Taxonomy" id="117903"/>
    <lineage>
        <taxon>Eukaryota</taxon>
        <taxon>Metazoa</taxon>
        <taxon>Spiralia</taxon>
        <taxon>Lophotrochozoa</taxon>
        <taxon>Platyhelminthes</taxon>
        <taxon>Monogenea</taxon>
        <taxon>Polyopisthocotylea</taxon>
        <taxon>Polystomatidea</taxon>
        <taxon>Polystomatidae</taxon>
        <taxon>Protopolystoma</taxon>
    </lineage>
</organism>
<evidence type="ECO:0000313" key="4">
    <source>
        <dbReference type="Proteomes" id="UP000784294"/>
    </source>
</evidence>
<dbReference type="GO" id="GO:0034450">
    <property type="term" value="F:ubiquitin-ubiquitin ligase activity"/>
    <property type="evidence" value="ECO:0007669"/>
    <property type="project" value="TreeGrafter"/>
</dbReference>
<feature type="non-terminal residue" evidence="3">
    <location>
        <position position="206"/>
    </location>
</feature>
<dbReference type="GO" id="GO:0005737">
    <property type="term" value="C:cytoplasm"/>
    <property type="evidence" value="ECO:0007669"/>
    <property type="project" value="TreeGrafter"/>
</dbReference>
<dbReference type="PANTHER" id="PTHR46276:SF1">
    <property type="entry name" value="E3 UBIQUITIN-PROTEIN LIGASE UBR5"/>
    <property type="match status" value="1"/>
</dbReference>
<accession>A0A448XK96</accession>
<dbReference type="GO" id="GO:0005634">
    <property type="term" value="C:nucleus"/>
    <property type="evidence" value="ECO:0007669"/>
    <property type="project" value="TreeGrafter"/>
</dbReference>
<dbReference type="PROSITE" id="PS51309">
    <property type="entry name" value="PABC"/>
    <property type="match status" value="1"/>
</dbReference>
<dbReference type="GO" id="GO:0003723">
    <property type="term" value="F:RNA binding"/>
    <property type="evidence" value="ECO:0007669"/>
    <property type="project" value="InterPro"/>
</dbReference>
<feature type="compositionally biased region" description="Polar residues" evidence="1">
    <location>
        <begin position="137"/>
        <end position="147"/>
    </location>
</feature>
<dbReference type="OrthoDB" id="19742at2759"/>
<dbReference type="Pfam" id="PF00658">
    <property type="entry name" value="MLLE"/>
    <property type="match status" value="1"/>
</dbReference>
<dbReference type="PANTHER" id="PTHR46276">
    <property type="entry name" value="E3 UBIQUITIN-PROTEIN LIGASE UBR5"/>
    <property type="match status" value="1"/>
</dbReference>
<name>A0A448XK96_9PLAT</name>
<dbReference type="SMART" id="SM00517">
    <property type="entry name" value="PolyA"/>
    <property type="match status" value="1"/>
</dbReference>
<dbReference type="InterPro" id="IPR036053">
    <property type="entry name" value="PABP-dom"/>
</dbReference>
<feature type="region of interest" description="Disordered" evidence="1">
    <location>
        <begin position="137"/>
        <end position="206"/>
    </location>
</feature>
<dbReference type="GO" id="GO:0000209">
    <property type="term" value="P:protein polyubiquitination"/>
    <property type="evidence" value="ECO:0007669"/>
    <property type="project" value="TreeGrafter"/>
</dbReference>
<feature type="compositionally biased region" description="Polar residues" evidence="1">
    <location>
        <begin position="1"/>
        <end position="10"/>
    </location>
</feature>
<reference evidence="3" key="1">
    <citation type="submission" date="2018-11" db="EMBL/GenBank/DDBJ databases">
        <authorList>
            <consortium name="Pathogen Informatics"/>
        </authorList>
    </citation>
    <scope>NUCLEOTIDE SEQUENCE</scope>
</reference>
<keyword evidence="4" id="KW-1185">Reference proteome</keyword>
<dbReference type="Proteomes" id="UP000784294">
    <property type="component" value="Unassembled WGS sequence"/>
</dbReference>
<sequence>SGVRYNQTARNVVPAPGTSQSSGPLAHVPGAPHPAHAPTGQSNVAGVPSAGPAAGHHLVAGHQLTMAKLASLTEDSQRDVLGNRLFPLVYNYSPENASKLTGMLLEMDSAEVIHVLESEQALKDKLDEAMAMIQARANASQKASAPSETAGAGGDSSKATNAGPTTSSILAAAGTGGSATAGGSKETAAPSCIAAAGKTGKQTEAK</sequence>
<dbReference type="SUPFAM" id="SSF63570">
    <property type="entry name" value="PABC (PABP) domain"/>
    <property type="match status" value="1"/>
</dbReference>
<proteinExistence type="predicted"/>
<protein>
    <recommendedName>
        <fullName evidence="2">PABC domain-containing protein</fullName>
    </recommendedName>
</protein>
<evidence type="ECO:0000313" key="3">
    <source>
        <dbReference type="EMBL" id="VEL38615.1"/>
    </source>
</evidence>